<dbReference type="SUPFAM" id="SSF53850">
    <property type="entry name" value="Periplasmic binding protein-like II"/>
    <property type="match status" value="1"/>
</dbReference>
<organism evidence="3 4">
    <name type="scientific">Parablautia intestinalis</name>
    <dbReference type="NCBI Taxonomy" id="2320100"/>
    <lineage>
        <taxon>Bacteria</taxon>
        <taxon>Bacillati</taxon>
        <taxon>Bacillota</taxon>
        <taxon>Clostridia</taxon>
        <taxon>Lachnospirales</taxon>
        <taxon>Lachnospiraceae</taxon>
        <taxon>Parablautia</taxon>
    </lineage>
</organism>
<protein>
    <submittedName>
        <fullName evidence="3">Extracellular solute-binding protein</fullName>
    </submittedName>
</protein>
<sequence>MKKEMKKFLAAALICAMSIGLLSGCAGKSDSGSGESADASKTQEEASAPEQTGSAAEQQAPEETQADDEGTIRVVTFFAGSDQWAPVYKEVIDDYMAAHPGVTIVDESQPTSGTQDLFRTKIQSDVAAKTPPDLMLYYNGEESKMPLDSELFVDLKPYMDADPQWSANLKEGAMEAGRSEDGMQYCIPYIGYFEGMFYNKELFDKYDLAEPTSWENIEACIDTFVENDIVPFATSLMKPSYMVEQLILAQVGAEGQKDYFDDSWAPALAAMKDLYDKGAFPADCMTMTEDDIRVLFADGKAAMMINGSWTVAGLKDNENMRMITMPALPGGKGGSDVALSGFGSGWYMSKEAAERDDVTLHFLKYMTSPEVMTRMIAVGGSSAITCDAPEGASPLEVSANEMLNTATKFVPACDSQVVREAWLNMTEPGIQYIATGQTSPEEILAQSRSLNEE</sequence>
<keyword evidence="4" id="KW-1185">Reference proteome</keyword>
<accession>A0A3A9AP74</accession>
<dbReference type="Proteomes" id="UP000280696">
    <property type="component" value="Unassembled WGS sequence"/>
</dbReference>
<dbReference type="InterPro" id="IPR050490">
    <property type="entry name" value="Bact_solute-bd_prot1"/>
</dbReference>
<feature type="chain" id="PRO_5017431313" evidence="2">
    <location>
        <begin position="29"/>
        <end position="453"/>
    </location>
</feature>
<dbReference type="AlphaFoldDB" id="A0A3A9AP74"/>
<dbReference type="Pfam" id="PF13416">
    <property type="entry name" value="SBP_bac_8"/>
    <property type="match status" value="1"/>
</dbReference>
<dbReference type="PANTHER" id="PTHR43649">
    <property type="entry name" value="ARABINOSE-BINDING PROTEIN-RELATED"/>
    <property type="match status" value="1"/>
</dbReference>
<dbReference type="PROSITE" id="PS51257">
    <property type="entry name" value="PROKAR_LIPOPROTEIN"/>
    <property type="match status" value="1"/>
</dbReference>
<dbReference type="PANTHER" id="PTHR43649:SF12">
    <property type="entry name" value="DIACETYLCHITOBIOSE BINDING PROTEIN DASA"/>
    <property type="match status" value="1"/>
</dbReference>
<dbReference type="EMBL" id="RAYQ01000003">
    <property type="protein sequence ID" value="RKI93192.1"/>
    <property type="molecule type" value="Genomic_DNA"/>
</dbReference>
<dbReference type="OrthoDB" id="1929810at2"/>
<dbReference type="RefSeq" id="WP_120467101.1">
    <property type="nucleotide sequence ID" value="NZ_RAYQ01000003.1"/>
</dbReference>
<keyword evidence="2" id="KW-0732">Signal</keyword>
<evidence type="ECO:0000256" key="1">
    <source>
        <dbReference type="SAM" id="MobiDB-lite"/>
    </source>
</evidence>
<evidence type="ECO:0000256" key="2">
    <source>
        <dbReference type="SAM" id="SignalP"/>
    </source>
</evidence>
<feature type="signal peptide" evidence="2">
    <location>
        <begin position="1"/>
        <end position="28"/>
    </location>
</feature>
<reference evidence="3 4" key="1">
    <citation type="submission" date="2018-09" db="EMBL/GenBank/DDBJ databases">
        <title>Murine metabolic-syndrome-specific gut microbial biobank.</title>
        <authorList>
            <person name="Liu C."/>
        </authorList>
    </citation>
    <scope>NUCLEOTIDE SEQUENCE [LARGE SCALE GENOMIC DNA]</scope>
    <source>
        <strain evidence="3 4">0.1xD8-82</strain>
    </source>
</reference>
<dbReference type="InterPro" id="IPR006059">
    <property type="entry name" value="SBP"/>
</dbReference>
<feature type="compositionally biased region" description="Low complexity" evidence="1">
    <location>
        <begin position="26"/>
        <end position="40"/>
    </location>
</feature>
<evidence type="ECO:0000313" key="3">
    <source>
        <dbReference type="EMBL" id="RKI93192.1"/>
    </source>
</evidence>
<proteinExistence type="predicted"/>
<comment type="caution">
    <text evidence="3">The sequence shown here is derived from an EMBL/GenBank/DDBJ whole genome shotgun (WGS) entry which is preliminary data.</text>
</comment>
<feature type="region of interest" description="Disordered" evidence="1">
    <location>
        <begin position="26"/>
        <end position="71"/>
    </location>
</feature>
<evidence type="ECO:0000313" key="4">
    <source>
        <dbReference type="Proteomes" id="UP000280696"/>
    </source>
</evidence>
<gene>
    <name evidence="3" type="ORF">D7V94_04225</name>
</gene>
<name>A0A3A9AP74_9FIRM</name>
<dbReference type="Gene3D" id="3.40.190.10">
    <property type="entry name" value="Periplasmic binding protein-like II"/>
    <property type="match status" value="2"/>
</dbReference>